<feature type="compositionally biased region" description="Basic and acidic residues" evidence="1">
    <location>
        <begin position="306"/>
        <end position="333"/>
    </location>
</feature>
<comment type="caution">
    <text evidence="2">The sequence shown here is derived from an EMBL/GenBank/DDBJ whole genome shotgun (WGS) entry which is preliminary data.</text>
</comment>
<feature type="region of interest" description="Disordered" evidence="1">
    <location>
        <begin position="284"/>
        <end position="341"/>
    </location>
</feature>
<protein>
    <submittedName>
        <fullName evidence="2">Uncharacterized protein</fullName>
    </submittedName>
</protein>
<name>A0A1E3JUU8_9TREE</name>
<dbReference type="EMBL" id="MEKH01000008">
    <property type="protein sequence ID" value="ODO04611.1"/>
    <property type="molecule type" value="Genomic_DNA"/>
</dbReference>
<evidence type="ECO:0000256" key="1">
    <source>
        <dbReference type="SAM" id="MobiDB-lite"/>
    </source>
</evidence>
<proteinExistence type="predicted"/>
<accession>A0A1E3JUU8</accession>
<evidence type="ECO:0000313" key="3">
    <source>
        <dbReference type="Proteomes" id="UP000095149"/>
    </source>
</evidence>
<feature type="region of interest" description="Disordered" evidence="1">
    <location>
        <begin position="235"/>
        <end position="265"/>
    </location>
</feature>
<feature type="non-terminal residue" evidence="2">
    <location>
        <position position="341"/>
    </location>
</feature>
<evidence type="ECO:0000313" key="2">
    <source>
        <dbReference type="EMBL" id="ODO04611.1"/>
    </source>
</evidence>
<feature type="region of interest" description="Disordered" evidence="1">
    <location>
        <begin position="1"/>
        <end position="55"/>
    </location>
</feature>
<feature type="compositionally biased region" description="Basic and acidic residues" evidence="1">
    <location>
        <begin position="238"/>
        <end position="249"/>
    </location>
</feature>
<sequence length="341" mass="38031">MVTASDDSSLDGDANYVPPEDDDDDDTSNDIGESETDDVEHVRRDDSGTNRIDFEDGVETSGHWRWKVQYNLSKAWRREGESTQSKASRSAVLSLSKPKKGFTGMPSTILLELNKVPYSATAMQPYPIEMVVSLAPRNTGQSKSSVLAHCERVCYLRIESWPGAAASTPPMNATKHVLIAFKTPELCEGFCRMVKPCIRLKALPPTGPWPKPNWVKKFVTLATGAKAAELSYDDGFSDVDRKEPEEEHNKVRHVKVKPASPAPPILQAGEDITIVGEEIIPKRKHHTDDGWSNPKRARPNLIAEVANRDRDHPNRDHPNRDHPNRDHPNRDHPMPATPHAP</sequence>
<dbReference type="Proteomes" id="UP000095149">
    <property type="component" value="Unassembled WGS sequence"/>
</dbReference>
<dbReference type="AlphaFoldDB" id="A0A1E3JUU8"/>
<reference evidence="2 3" key="1">
    <citation type="submission" date="2016-06" db="EMBL/GenBank/DDBJ databases">
        <title>Evolution of pathogenesis and genome organization in the Tremellales.</title>
        <authorList>
            <person name="Cuomo C."/>
            <person name="Litvintseva A."/>
            <person name="Heitman J."/>
            <person name="Chen Y."/>
            <person name="Sun S."/>
            <person name="Springer D."/>
            <person name="Dromer F."/>
            <person name="Young S."/>
            <person name="Zeng Q."/>
            <person name="Chapman S."/>
            <person name="Gujja S."/>
            <person name="Saif S."/>
            <person name="Birren B."/>
        </authorList>
    </citation>
    <scope>NUCLEOTIDE SEQUENCE [LARGE SCALE GENOMIC DNA]</scope>
    <source>
        <strain evidence="2 3">CBS 6273</strain>
    </source>
</reference>
<organism evidence="2 3">
    <name type="scientific">Cryptococcus amylolentus CBS 6273</name>
    <dbReference type="NCBI Taxonomy" id="1296118"/>
    <lineage>
        <taxon>Eukaryota</taxon>
        <taxon>Fungi</taxon>
        <taxon>Dikarya</taxon>
        <taxon>Basidiomycota</taxon>
        <taxon>Agaricomycotina</taxon>
        <taxon>Tremellomycetes</taxon>
        <taxon>Tremellales</taxon>
        <taxon>Cryptococcaceae</taxon>
        <taxon>Cryptococcus</taxon>
    </lineage>
</organism>
<feature type="compositionally biased region" description="Basic and acidic residues" evidence="1">
    <location>
        <begin position="39"/>
        <end position="54"/>
    </location>
</feature>
<gene>
    <name evidence="2" type="ORF">I350_05217</name>
</gene>
<feature type="compositionally biased region" description="Acidic residues" evidence="1">
    <location>
        <begin position="19"/>
        <end position="38"/>
    </location>
</feature>